<evidence type="ECO:0000313" key="3">
    <source>
        <dbReference type="Proteomes" id="UP001177670"/>
    </source>
</evidence>
<feature type="compositionally biased region" description="Basic and acidic residues" evidence="1">
    <location>
        <begin position="31"/>
        <end position="46"/>
    </location>
</feature>
<comment type="caution">
    <text evidence="2">The sequence shown here is derived from an EMBL/GenBank/DDBJ whole genome shotgun (WGS) entry which is preliminary data.</text>
</comment>
<organism evidence="2 3">
    <name type="scientific">Melipona bicolor</name>
    <dbReference type="NCBI Taxonomy" id="60889"/>
    <lineage>
        <taxon>Eukaryota</taxon>
        <taxon>Metazoa</taxon>
        <taxon>Ecdysozoa</taxon>
        <taxon>Arthropoda</taxon>
        <taxon>Hexapoda</taxon>
        <taxon>Insecta</taxon>
        <taxon>Pterygota</taxon>
        <taxon>Neoptera</taxon>
        <taxon>Endopterygota</taxon>
        <taxon>Hymenoptera</taxon>
        <taxon>Apocrita</taxon>
        <taxon>Aculeata</taxon>
        <taxon>Apoidea</taxon>
        <taxon>Anthophila</taxon>
        <taxon>Apidae</taxon>
        <taxon>Melipona</taxon>
    </lineage>
</organism>
<accession>A0AA40FHU4</accession>
<dbReference type="AlphaFoldDB" id="A0AA40FHU4"/>
<reference evidence="2" key="1">
    <citation type="submission" date="2021-10" db="EMBL/GenBank/DDBJ databases">
        <title>Melipona bicolor Genome sequencing and assembly.</title>
        <authorList>
            <person name="Araujo N.S."/>
            <person name="Arias M.C."/>
        </authorList>
    </citation>
    <scope>NUCLEOTIDE SEQUENCE</scope>
    <source>
        <strain evidence="2">USP_2M_L1-L4_2017</strain>
        <tissue evidence="2">Whole body</tissue>
    </source>
</reference>
<feature type="region of interest" description="Disordered" evidence="1">
    <location>
        <begin position="29"/>
        <end position="55"/>
    </location>
</feature>
<gene>
    <name evidence="2" type="ORF">K0M31_013549</name>
</gene>
<evidence type="ECO:0000256" key="1">
    <source>
        <dbReference type="SAM" id="MobiDB-lite"/>
    </source>
</evidence>
<evidence type="ECO:0000313" key="2">
    <source>
        <dbReference type="EMBL" id="KAK1119363.1"/>
    </source>
</evidence>
<proteinExistence type="predicted"/>
<name>A0AA40FHU4_9HYME</name>
<dbReference type="EMBL" id="JAHYIQ010000037">
    <property type="protein sequence ID" value="KAK1119363.1"/>
    <property type="molecule type" value="Genomic_DNA"/>
</dbReference>
<protein>
    <submittedName>
        <fullName evidence="2">Uncharacterized protein</fullName>
    </submittedName>
</protein>
<sequence length="94" mass="10579">MGPAAVGNGTDRFLLLLWGVTSHDPGMFMRPDSRRPWRRTAAEKPNQRASGPNSLAKSMLGSIGQTWQVSTRDLEKWCVRDDEMSKNTARFTLE</sequence>
<keyword evidence="3" id="KW-1185">Reference proteome</keyword>
<dbReference type="Proteomes" id="UP001177670">
    <property type="component" value="Unassembled WGS sequence"/>
</dbReference>